<comment type="caution">
    <text evidence="1">The sequence shown here is derived from an EMBL/GenBank/DDBJ whole genome shotgun (WGS) entry which is preliminary data.</text>
</comment>
<proteinExistence type="predicted"/>
<reference evidence="1" key="1">
    <citation type="journal article" date="2014" name="Front. Microbiol.">
        <title>High frequency of phylogenetically diverse reductive dehalogenase-homologous genes in deep subseafloor sedimentary metagenomes.</title>
        <authorList>
            <person name="Kawai M."/>
            <person name="Futagami T."/>
            <person name="Toyoda A."/>
            <person name="Takaki Y."/>
            <person name="Nishi S."/>
            <person name="Hori S."/>
            <person name="Arai W."/>
            <person name="Tsubouchi T."/>
            <person name="Morono Y."/>
            <person name="Uchiyama I."/>
            <person name="Ito T."/>
            <person name="Fujiyama A."/>
            <person name="Inagaki F."/>
            <person name="Takami H."/>
        </authorList>
    </citation>
    <scope>NUCLEOTIDE SEQUENCE</scope>
    <source>
        <strain evidence="1">Expedition CK06-06</strain>
    </source>
</reference>
<dbReference type="AlphaFoldDB" id="X1Q2M5"/>
<feature type="non-terminal residue" evidence="1">
    <location>
        <position position="1"/>
    </location>
</feature>
<accession>X1Q2M5</accession>
<name>X1Q2M5_9ZZZZ</name>
<organism evidence="1">
    <name type="scientific">marine sediment metagenome</name>
    <dbReference type="NCBI Taxonomy" id="412755"/>
    <lineage>
        <taxon>unclassified sequences</taxon>
        <taxon>metagenomes</taxon>
        <taxon>ecological metagenomes</taxon>
    </lineage>
</organism>
<evidence type="ECO:0000313" key="1">
    <source>
        <dbReference type="EMBL" id="GAI45350.1"/>
    </source>
</evidence>
<sequence length="152" mass="16074">PHPCPAIFPDRSQNINVPDVLTNPYTAQAADTKIVIPIEERVVLDYRAMLREIFWGIPGNADETADFFQLATAQEDATAFLHGDIGRTVCPAATLFLGAGQAGVGMVGQQLAQSLLSAGGDLICVRVDNHPVFGGSDAGVYRLGPAVNLDQA</sequence>
<protein>
    <submittedName>
        <fullName evidence="1">Uncharacterized protein</fullName>
    </submittedName>
</protein>
<dbReference type="EMBL" id="BARV01029516">
    <property type="protein sequence ID" value="GAI45350.1"/>
    <property type="molecule type" value="Genomic_DNA"/>
</dbReference>
<gene>
    <name evidence="1" type="ORF">S06H3_47054</name>
</gene>